<evidence type="ECO:0000313" key="2">
    <source>
        <dbReference type="EMBL" id="VVP37183.1"/>
    </source>
</evidence>
<evidence type="ECO:0000256" key="1">
    <source>
        <dbReference type="SAM" id="SignalP"/>
    </source>
</evidence>
<protein>
    <recommendedName>
        <fullName evidence="4">Fimbrial protein</fullName>
    </recommendedName>
</protein>
<keyword evidence="1" id="KW-0732">Signal</keyword>
<reference evidence="2 3" key="1">
    <citation type="submission" date="2019-09" db="EMBL/GenBank/DDBJ databases">
        <authorList>
            <person name="Chandra G."/>
            <person name="Truman W A."/>
        </authorList>
    </citation>
    <scope>NUCLEOTIDE SEQUENCE [LARGE SCALE GENOMIC DNA]</scope>
    <source>
        <strain evidence="2">PS880</strain>
    </source>
</reference>
<organism evidence="2 3">
    <name type="scientific">Pseudomonas fluorescens</name>
    <dbReference type="NCBI Taxonomy" id="294"/>
    <lineage>
        <taxon>Bacteria</taxon>
        <taxon>Pseudomonadati</taxon>
        <taxon>Pseudomonadota</taxon>
        <taxon>Gammaproteobacteria</taxon>
        <taxon>Pseudomonadales</taxon>
        <taxon>Pseudomonadaceae</taxon>
        <taxon>Pseudomonas</taxon>
    </lineage>
</organism>
<dbReference type="EMBL" id="CABVIH010000025">
    <property type="protein sequence ID" value="VVP37183.1"/>
    <property type="molecule type" value="Genomic_DNA"/>
</dbReference>
<feature type="chain" id="PRO_5022678791" description="Fimbrial protein" evidence="1">
    <location>
        <begin position="27"/>
        <end position="416"/>
    </location>
</feature>
<dbReference type="AlphaFoldDB" id="A0A5E7NNF9"/>
<dbReference type="Proteomes" id="UP000375525">
    <property type="component" value="Unassembled WGS sequence"/>
</dbReference>
<evidence type="ECO:0000313" key="3">
    <source>
        <dbReference type="Proteomes" id="UP000375525"/>
    </source>
</evidence>
<name>A0A5E7NNF9_PSEFL</name>
<feature type="signal peptide" evidence="1">
    <location>
        <begin position="1"/>
        <end position="26"/>
    </location>
</feature>
<gene>
    <name evidence="2" type="ORF">PS880_04652</name>
</gene>
<proteinExistence type="predicted"/>
<evidence type="ECO:0008006" key="4">
    <source>
        <dbReference type="Google" id="ProtNLM"/>
    </source>
</evidence>
<dbReference type="OrthoDB" id="6764591at2"/>
<sequence precursor="true">MKRFHRLRRCAGAMVLCSMWLPTVGAEEVSIQASFKPDSANPQRNKFTNDTPSSGYCVSYPDQCRIHEMFSLQVPIQFNSIAPIQARHGDVRQGAMIKVPTQWRDLTVIHEATGEPATVKMRISGVGSQYVTEDVISLVGGGDDYRAAHNQLWGSSWVYAPAPCVNSGVGFYGNNRYGFFWKTPTEGVCAKQAQFNIPWLRLYYLDFAYELVTPNPLGMSSGKYRGDLVYHIGPHLDFDMGDIMQPTSSILKLNFTLDVQHTLKVEIPPGGNRVELVPQGGWQSWLTQGRKPTRLFRDQTFNLSASSRFKMQLECQYTQDGQHCSLREPVSGHTVPLNVSVSLPHGLTDANGQPVSRRPLRLDGSGTELLQPGIYVDRKPGTLHFEVPAAQVAEMIGPGVTRQYSGNVTVIWDSDV</sequence>
<accession>A0A5E7NNF9</accession>